<dbReference type="Pfam" id="PF00069">
    <property type="entry name" value="Pkinase"/>
    <property type="match status" value="1"/>
</dbReference>
<feature type="region of interest" description="Disordered" evidence="1">
    <location>
        <begin position="1"/>
        <end position="74"/>
    </location>
</feature>
<sequence>MDLLKKKFEKKKKKGAAANALNKKPSKAKISARQKKNAAKKKKKKAKDKKKRKSSRNNTSSSSESSESDESDRRTRAVASVLAADAANIDKRYRMAGALVKKPENPTGFTRKILEAEWREMLMDPSVTMDQLKVLDDYLKNRAELKSTDHIVISEKVDEDDKKSTTHLKILTKYDEGRFAAIYMVTNESAVDNTVISVTNGRFMMKTALRQLSSHQITYRLHREISVLKLLWAKKDENQPRIPPILHEGRMLGVPFYVTTIYDANIEKVREEMGGGGFSIPSAFWIAQEVLVAMKFLHRRQIIHRDIKPANLVSSWQNRDHWFLIDFGEAISVGKTTALSPPDGYTLPFLSREAHDVLNTAMPSTLQQDLESWFYLLIDLIKPLPWRENTNIQEVANLKKEFFKTPRVPDFTPQITEIQKLLRTDTSPGYPLISKQMLAGFNEGREGLGGAKWVPEWHDRVATRKARQHPQRAGAKKMKANNTRSVEEEQPQQTSVNTSGEQTAPSTANDKRNSARGGAVKKNQSMYMSVMGTPGSTPPPTPPPANTQAVSPGGVPPKRLSKESGNAPASAPGSTPPPASTPTNRTSIMLDDMPPPTNAIATPVPSAPPARGADRSVYFNDFPPAQVADANNKKKMRYRPKK</sequence>
<keyword evidence="4" id="KW-1185">Reference proteome</keyword>
<evidence type="ECO:0000259" key="2">
    <source>
        <dbReference type="PROSITE" id="PS50011"/>
    </source>
</evidence>
<dbReference type="InterPro" id="IPR050235">
    <property type="entry name" value="CK1_Ser-Thr_kinase"/>
</dbReference>
<dbReference type="InterPro" id="IPR011009">
    <property type="entry name" value="Kinase-like_dom_sf"/>
</dbReference>
<feature type="compositionally biased region" description="Basic residues" evidence="1">
    <location>
        <begin position="633"/>
        <end position="642"/>
    </location>
</feature>
<feature type="compositionally biased region" description="Basic residues" evidence="1">
    <location>
        <begin position="463"/>
        <end position="479"/>
    </location>
</feature>
<feature type="region of interest" description="Disordered" evidence="1">
    <location>
        <begin position="462"/>
        <end position="618"/>
    </location>
</feature>
<feature type="domain" description="Protein kinase" evidence="2">
    <location>
        <begin position="168"/>
        <end position="433"/>
    </location>
</feature>
<feature type="compositionally biased region" description="Basic residues" evidence="1">
    <location>
        <begin position="24"/>
        <end position="55"/>
    </location>
</feature>
<evidence type="ECO:0000313" key="4">
    <source>
        <dbReference type="Proteomes" id="UP000005237"/>
    </source>
</evidence>
<evidence type="ECO:0000256" key="1">
    <source>
        <dbReference type="SAM" id="MobiDB-lite"/>
    </source>
</evidence>
<dbReference type="InterPro" id="IPR000719">
    <property type="entry name" value="Prot_kinase_dom"/>
</dbReference>
<proteinExistence type="predicted"/>
<evidence type="ECO:0000313" key="3">
    <source>
        <dbReference type="EnsemblMetazoa" id="CJA16183.1"/>
    </source>
</evidence>
<dbReference type="SMART" id="SM00220">
    <property type="entry name" value="S_TKc"/>
    <property type="match status" value="1"/>
</dbReference>
<feature type="compositionally biased region" description="Low complexity" evidence="1">
    <location>
        <begin position="564"/>
        <end position="573"/>
    </location>
</feature>
<dbReference type="AlphaFoldDB" id="A0A8R1I757"/>
<dbReference type="EnsemblMetazoa" id="CJA16183.1">
    <property type="protein sequence ID" value="CJA16183.1"/>
    <property type="gene ID" value="WBGene00135387"/>
</dbReference>
<dbReference type="Gene3D" id="1.10.510.10">
    <property type="entry name" value="Transferase(Phosphotransferase) domain 1"/>
    <property type="match status" value="1"/>
</dbReference>
<dbReference type="PROSITE" id="PS50011">
    <property type="entry name" value="PROTEIN_KINASE_DOM"/>
    <property type="match status" value="1"/>
</dbReference>
<feature type="compositionally biased region" description="Low complexity" evidence="1">
    <location>
        <begin position="56"/>
        <end position="65"/>
    </location>
</feature>
<dbReference type="GO" id="GO:0005524">
    <property type="term" value="F:ATP binding"/>
    <property type="evidence" value="ECO:0007669"/>
    <property type="project" value="InterPro"/>
</dbReference>
<feature type="compositionally biased region" description="Polar residues" evidence="1">
    <location>
        <begin position="491"/>
        <end position="508"/>
    </location>
</feature>
<dbReference type="PANTHER" id="PTHR11909">
    <property type="entry name" value="CASEIN KINASE-RELATED"/>
    <property type="match status" value="1"/>
</dbReference>
<reference evidence="4" key="1">
    <citation type="submission" date="2010-08" db="EMBL/GenBank/DDBJ databases">
        <authorList>
            <consortium name="Caenorhabditis japonica Sequencing Consortium"/>
            <person name="Wilson R.K."/>
        </authorList>
    </citation>
    <scope>NUCLEOTIDE SEQUENCE [LARGE SCALE GENOMIC DNA]</scope>
    <source>
        <strain evidence="4">DF5081</strain>
    </source>
</reference>
<protein>
    <submittedName>
        <fullName evidence="3">Protein kinase domain-containing protein</fullName>
    </submittedName>
</protein>
<feature type="compositionally biased region" description="Pro residues" evidence="1">
    <location>
        <begin position="536"/>
        <end position="545"/>
    </location>
</feature>
<feature type="region of interest" description="Disordered" evidence="1">
    <location>
        <begin position="623"/>
        <end position="642"/>
    </location>
</feature>
<accession>A0A8R1I757</accession>
<name>A0A8R1I757_CAEJA</name>
<dbReference type="GO" id="GO:0004672">
    <property type="term" value="F:protein kinase activity"/>
    <property type="evidence" value="ECO:0007669"/>
    <property type="project" value="InterPro"/>
</dbReference>
<dbReference type="Proteomes" id="UP000005237">
    <property type="component" value="Unassembled WGS sequence"/>
</dbReference>
<reference evidence="3" key="2">
    <citation type="submission" date="2022-06" db="UniProtKB">
        <authorList>
            <consortium name="EnsemblMetazoa"/>
        </authorList>
    </citation>
    <scope>IDENTIFICATION</scope>
    <source>
        <strain evidence="3">DF5081</strain>
    </source>
</reference>
<organism evidence="3 4">
    <name type="scientific">Caenorhabditis japonica</name>
    <dbReference type="NCBI Taxonomy" id="281687"/>
    <lineage>
        <taxon>Eukaryota</taxon>
        <taxon>Metazoa</taxon>
        <taxon>Ecdysozoa</taxon>
        <taxon>Nematoda</taxon>
        <taxon>Chromadorea</taxon>
        <taxon>Rhabditida</taxon>
        <taxon>Rhabditina</taxon>
        <taxon>Rhabditomorpha</taxon>
        <taxon>Rhabditoidea</taxon>
        <taxon>Rhabditidae</taxon>
        <taxon>Peloderinae</taxon>
        <taxon>Caenorhabditis</taxon>
    </lineage>
</organism>
<dbReference type="SUPFAM" id="SSF56112">
    <property type="entry name" value="Protein kinase-like (PK-like)"/>
    <property type="match status" value="1"/>
</dbReference>